<dbReference type="GO" id="GO:0005524">
    <property type="term" value="F:ATP binding"/>
    <property type="evidence" value="ECO:0007669"/>
    <property type="project" value="UniProtKB-UniRule"/>
</dbReference>
<accession>A0A811N786</accession>
<dbReference type="FunFam" id="3.30.430.20:FF:000004">
    <property type="entry name" value="Receptor-like serine-threonine protein kinase"/>
    <property type="match status" value="1"/>
</dbReference>
<evidence type="ECO:0000313" key="8">
    <source>
        <dbReference type="EMBL" id="CAD6217801.1"/>
    </source>
</evidence>
<reference evidence="8" key="1">
    <citation type="submission" date="2020-10" db="EMBL/GenBank/DDBJ databases">
        <authorList>
            <person name="Han B."/>
            <person name="Lu T."/>
            <person name="Zhao Q."/>
            <person name="Huang X."/>
            <person name="Zhao Y."/>
        </authorList>
    </citation>
    <scope>NUCLEOTIDE SEQUENCE</scope>
</reference>
<keyword evidence="3" id="KW-0547">Nucleotide-binding</keyword>
<dbReference type="InterPro" id="IPR002902">
    <property type="entry name" value="GNK2"/>
</dbReference>
<feature type="domain" description="Gnk2-homologous" evidence="7">
    <location>
        <begin position="146"/>
        <end position="257"/>
    </location>
</feature>
<keyword evidence="9" id="KW-1185">Reference proteome</keyword>
<keyword evidence="3" id="KW-0067">ATP-binding</keyword>
<feature type="transmembrane region" description="Helical" evidence="5">
    <location>
        <begin position="306"/>
        <end position="328"/>
    </location>
</feature>
<proteinExistence type="predicted"/>
<keyword evidence="5" id="KW-1133">Transmembrane helix</keyword>
<dbReference type="Pfam" id="PF01657">
    <property type="entry name" value="Stress-antifung"/>
    <property type="match status" value="2"/>
</dbReference>
<dbReference type="Proteomes" id="UP000604825">
    <property type="component" value="Unassembled WGS sequence"/>
</dbReference>
<dbReference type="InterPro" id="IPR017441">
    <property type="entry name" value="Protein_kinase_ATP_BS"/>
</dbReference>
<comment type="caution">
    <text evidence="8">The sequence shown here is derived from an EMBL/GenBank/DDBJ whole genome shotgun (WGS) entry which is preliminary data.</text>
</comment>
<dbReference type="PROSITE" id="PS00107">
    <property type="entry name" value="PROTEIN_KINASE_ATP"/>
    <property type="match status" value="1"/>
</dbReference>
<dbReference type="InterPro" id="IPR038408">
    <property type="entry name" value="GNK2_sf"/>
</dbReference>
<dbReference type="SMART" id="SM00219">
    <property type="entry name" value="TyrKc"/>
    <property type="match status" value="1"/>
</dbReference>
<evidence type="ECO:0000256" key="5">
    <source>
        <dbReference type="SAM" id="Phobius"/>
    </source>
</evidence>
<dbReference type="Gene3D" id="3.30.200.20">
    <property type="entry name" value="Phosphorylase Kinase, domain 1"/>
    <property type="match status" value="1"/>
</dbReference>
<feature type="binding site" evidence="3">
    <location>
        <position position="398"/>
    </location>
    <ligand>
        <name>ATP</name>
        <dbReference type="ChEBI" id="CHEBI:30616"/>
    </ligand>
</feature>
<keyword evidence="1 6" id="KW-0732">Signal</keyword>
<name>A0A811N786_9POAL</name>
<dbReference type="OrthoDB" id="4062651at2759"/>
<dbReference type="FunFam" id="3.30.430.20:FF:000006">
    <property type="entry name" value="Receptor-like serine-threonine protein kinase"/>
    <property type="match status" value="1"/>
</dbReference>
<keyword evidence="5" id="KW-0472">Membrane</keyword>
<feature type="signal peptide" evidence="6">
    <location>
        <begin position="1"/>
        <end position="32"/>
    </location>
</feature>
<protein>
    <recommendedName>
        <fullName evidence="7">Gnk2-homologous domain-containing protein</fullName>
    </recommendedName>
</protein>
<feature type="region of interest" description="Disordered" evidence="4">
    <location>
        <begin position="275"/>
        <end position="299"/>
    </location>
</feature>
<dbReference type="SUPFAM" id="SSF56112">
    <property type="entry name" value="Protein kinase-like (PK-like)"/>
    <property type="match status" value="1"/>
</dbReference>
<keyword evidence="2" id="KW-0677">Repeat</keyword>
<evidence type="ECO:0000256" key="2">
    <source>
        <dbReference type="ARBA" id="ARBA00022737"/>
    </source>
</evidence>
<gene>
    <name evidence="8" type="ORF">NCGR_LOCUS11758</name>
</gene>
<feature type="chain" id="PRO_5032695121" description="Gnk2-homologous domain-containing protein" evidence="6">
    <location>
        <begin position="33"/>
        <end position="575"/>
    </location>
</feature>
<dbReference type="PROSITE" id="PS51473">
    <property type="entry name" value="GNK2"/>
    <property type="match status" value="2"/>
</dbReference>
<sequence>MAMVVHHHHLRPYLATATALFLALTIAPLAAGDPLGQLCGTSGNYTRNSTYQANIQRLAATLPRNTSASPTLFATDTVGAVPDIVYALALCRGDANASACGDCVATAFQDAQQLCAYNKDATVFYDPCLLRYSNQNFLADTNSDGRGTALILMNTQNVTAPFKVFDAAVAVLLNATATYAAANSSKRFGTGVEAFQSFDSNNPRIYGLAQCTPDMSPADCRSCLSGIIQTGAKYFSGKQGGRVLDLRCNYRYEQYSFFTTTPLLQLPEPTVGAPAPAPAPAVVNGTPTPPTTGGARGTKGNKTGRALAIALPIVAAILATIVLCSCLWRRKRKTPGKSTLPDTTNPEDIQSIDSLIIDISTLRAATENFDEANKLGEGGFGSVYKGILSDGQEIAVKKLLGRAGSGLDQLQNEVQGFCSHHDDTLLVYEYIKNGSLDSILFGTSLFIDLFRCISRIPLSGVMVWDHWKKGTMSQMLHRSLNEFARSQALRCIHIGLLCVQPEPDDRPDISAVVFMLTRDSIELQPPAQPAFFFGSESPSASRSNGQSSYVYDRSRFMLEQGVSVNGVTLSELYPR</sequence>
<dbReference type="InterPro" id="IPR011009">
    <property type="entry name" value="Kinase-like_dom_sf"/>
</dbReference>
<evidence type="ECO:0000256" key="4">
    <source>
        <dbReference type="SAM" id="MobiDB-lite"/>
    </source>
</evidence>
<evidence type="ECO:0000256" key="1">
    <source>
        <dbReference type="ARBA" id="ARBA00022729"/>
    </source>
</evidence>
<evidence type="ECO:0000256" key="3">
    <source>
        <dbReference type="PROSITE-ProRule" id="PRU10141"/>
    </source>
</evidence>
<evidence type="ECO:0000313" key="9">
    <source>
        <dbReference type="Proteomes" id="UP000604825"/>
    </source>
</evidence>
<dbReference type="EMBL" id="CAJGYO010000003">
    <property type="protein sequence ID" value="CAD6217801.1"/>
    <property type="molecule type" value="Genomic_DNA"/>
</dbReference>
<feature type="compositionally biased region" description="Low complexity" evidence="4">
    <location>
        <begin position="275"/>
        <end position="286"/>
    </location>
</feature>
<feature type="domain" description="Gnk2-homologous" evidence="7">
    <location>
        <begin position="33"/>
        <end position="137"/>
    </location>
</feature>
<evidence type="ECO:0000259" key="7">
    <source>
        <dbReference type="PROSITE" id="PS51473"/>
    </source>
</evidence>
<dbReference type="Gene3D" id="3.30.430.20">
    <property type="entry name" value="Gnk2 domain, C-X8-C-X2-C motif"/>
    <property type="match status" value="2"/>
</dbReference>
<dbReference type="InterPro" id="IPR020635">
    <property type="entry name" value="Tyr_kinase_cat_dom"/>
</dbReference>
<evidence type="ECO:0000256" key="6">
    <source>
        <dbReference type="SAM" id="SignalP"/>
    </source>
</evidence>
<keyword evidence="5" id="KW-0812">Transmembrane</keyword>
<dbReference type="AlphaFoldDB" id="A0A811N786"/>
<dbReference type="Gene3D" id="1.10.510.10">
    <property type="entry name" value="Transferase(Phosphotransferase) domain 1"/>
    <property type="match status" value="1"/>
</dbReference>
<dbReference type="GO" id="GO:0004713">
    <property type="term" value="F:protein tyrosine kinase activity"/>
    <property type="evidence" value="ECO:0007669"/>
    <property type="project" value="InterPro"/>
</dbReference>
<organism evidence="8 9">
    <name type="scientific">Miscanthus lutarioriparius</name>
    <dbReference type="NCBI Taxonomy" id="422564"/>
    <lineage>
        <taxon>Eukaryota</taxon>
        <taxon>Viridiplantae</taxon>
        <taxon>Streptophyta</taxon>
        <taxon>Embryophyta</taxon>
        <taxon>Tracheophyta</taxon>
        <taxon>Spermatophyta</taxon>
        <taxon>Magnoliopsida</taxon>
        <taxon>Liliopsida</taxon>
        <taxon>Poales</taxon>
        <taxon>Poaceae</taxon>
        <taxon>PACMAD clade</taxon>
        <taxon>Panicoideae</taxon>
        <taxon>Andropogonodae</taxon>
        <taxon>Andropogoneae</taxon>
        <taxon>Saccharinae</taxon>
        <taxon>Miscanthus</taxon>
    </lineage>
</organism>
<dbReference type="PANTHER" id="PTHR32099:SF42">
    <property type="entry name" value="CYSTEINE-RICH RECEPTOR-LIKE PROTEIN KINASE 9-RELATED"/>
    <property type="match status" value="1"/>
</dbReference>
<dbReference type="PANTHER" id="PTHR32099">
    <property type="entry name" value="CYSTEINE-RICH REPEAT SECRETORY PROTEIN"/>
    <property type="match status" value="1"/>
</dbReference>
<dbReference type="CDD" id="cd23509">
    <property type="entry name" value="Gnk2-like"/>
    <property type="match status" value="2"/>
</dbReference>